<accession>A0A0D9NNX7</accession>
<dbReference type="PANTHER" id="PTHR33337">
    <property type="entry name" value="GFA DOMAIN-CONTAINING PROTEIN"/>
    <property type="match status" value="1"/>
</dbReference>
<dbReference type="STRING" id="1291518.A0A0D9NNX7"/>
<evidence type="ECO:0000313" key="7">
    <source>
        <dbReference type="Proteomes" id="UP000054544"/>
    </source>
</evidence>
<dbReference type="Gene3D" id="3.90.1590.10">
    <property type="entry name" value="glutathione-dependent formaldehyde- activating enzyme (gfa)"/>
    <property type="match status" value="1"/>
</dbReference>
<evidence type="ECO:0000256" key="4">
    <source>
        <dbReference type="ARBA" id="ARBA00023239"/>
    </source>
</evidence>
<proteinExistence type="inferred from homology"/>
<evidence type="ECO:0000259" key="5">
    <source>
        <dbReference type="PROSITE" id="PS51891"/>
    </source>
</evidence>
<feature type="domain" description="CENP-V/GFA" evidence="5">
    <location>
        <begin position="6"/>
        <end position="151"/>
    </location>
</feature>
<dbReference type="OrthoDB" id="6329284at2759"/>
<dbReference type="EMBL" id="KE384749">
    <property type="protein sequence ID" value="KJK75644.1"/>
    <property type="molecule type" value="Genomic_DNA"/>
</dbReference>
<dbReference type="AlphaFoldDB" id="A0A0D9NNX7"/>
<dbReference type="InterPro" id="IPR011057">
    <property type="entry name" value="Mss4-like_sf"/>
</dbReference>
<keyword evidence="4" id="KW-0456">Lyase</keyword>
<evidence type="ECO:0000256" key="1">
    <source>
        <dbReference type="ARBA" id="ARBA00005495"/>
    </source>
</evidence>
<evidence type="ECO:0000256" key="3">
    <source>
        <dbReference type="ARBA" id="ARBA00022833"/>
    </source>
</evidence>
<evidence type="ECO:0000313" key="6">
    <source>
        <dbReference type="EMBL" id="KJK75644.1"/>
    </source>
</evidence>
<organism evidence="6 7">
    <name type="scientific">Metarhizium anisopliae BRIP 53293</name>
    <dbReference type="NCBI Taxonomy" id="1291518"/>
    <lineage>
        <taxon>Eukaryota</taxon>
        <taxon>Fungi</taxon>
        <taxon>Dikarya</taxon>
        <taxon>Ascomycota</taxon>
        <taxon>Pezizomycotina</taxon>
        <taxon>Sordariomycetes</taxon>
        <taxon>Hypocreomycetidae</taxon>
        <taxon>Hypocreales</taxon>
        <taxon>Clavicipitaceae</taxon>
        <taxon>Metarhizium</taxon>
    </lineage>
</organism>
<protein>
    <recommendedName>
        <fullName evidence="5">CENP-V/GFA domain-containing protein</fullName>
    </recommendedName>
</protein>
<reference evidence="7" key="1">
    <citation type="journal article" date="2014" name="BMC Genomics">
        <title>The genome sequence of the biocontrol fungus Metarhizium anisopliae and comparative genomics of Metarhizium species.</title>
        <authorList>
            <person name="Pattemore J.A."/>
            <person name="Hane J.K."/>
            <person name="Williams A.H."/>
            <person name="Wilson B.A."/>
            <person name="Stodart B.J."/>
            <person name="Ash G.J."/>
        </authorList>
    </citation>
    <scope>NUCLEOTIDE SEQUENCE [LARGE SCALE GENOMIC DNA]</scope>
    <source>
        <strain evidence="7">BRIP 53293</strain>
    </source>
</reference>
<dbReference type="SUPFAM" id="SSF51316">
    <property type="entry name" value="Mss4-like"/>
    <property type="match status" value="1"/>
</dbReference>
<gene>
    <name evidence="6" type="ORF">H634G_09008</name>
</gene>
<evidence type="ECO:0000256" key="2">
    <source>
        <dbReference type="ARBA" id="ARBA00022723"/>
    </source>
</evidence>
<dbReference type="InterPro" id="IPR006913">
    <property type="entry name" value="CENP-V/GFA"/>
</dbReference>
<sequence length="182" mass="20008">MAPTTISGGCLCEGVRYTITFPADHDFTAQVNNTGPPFPPSAAQLTGHHAQCSTCQCSQCRKQTGSLIFRVHRVPVSSLRYTSSATLSEYRASPGNARGFCSRCGSLLFWRHEASDRISMCVGCFDAEALREHGRLLTYAERHLFCGAEIDGVTDHLPGDRYKYDDEEGEGEVVLLGRREPC</sequence>
<keyword evidence="3" id="KW-0862">Zinc</keyword>
<comment type="similarity">
    <text evidence="1">Belongs to the Gfa family.</text>
</comment>
<dbReference type="GO" id="GO:0046872">
    <property type="term" value="F:metal ion binding"/>
    <property type="evidence" value="ECO:0007669"/>
    <property type="project" value="UniProtKB-KW"/>
</dbReference>
<keyword evidence="2" id="KW-0479">Metal-binding</keyword>
<dbReference type="GO" id="GO:0016846">
    <property type="term" value="F:carbon-sulfur lyase activity"/>
    <property type="evidence" value="ECO:0007669"/>
    <property type="project" value="InterPro"/>
</dbReference>
<dbReference type="PANTHER" id="PTHR33337:SF40">
    <property type="entry name" value="CENP-V_GFA DOMAIN-CONTAINING PROTEIN-RELATED"/>
    <property type="match status" value="1"/>
</dbReference>
<name>A0A0D9NNX7_METAN</name>
<dbReference type="Pfam" id="PF04828">
    <property type="entry name" value="GFA"/>
    <property type="match status" value="1"/>
</dbReference>
<keyword evidence="7" id="KW-1185">Reference proteome</keyword>
<dbReference type="PROSITE" id="PS51891">
    <property type="entry name" value="CENP_V_GFA"/>
    <property type="match status" value="1"/>
</dbReference>
<dbReference type="Proteomes" id="UP000054544">
    <property type="component" value="Unassembled WGS sequence"/>
</dbReference>